<comment type="similarity">
    <text evidence="1">Belongs to the TRAFAC class TrmE-Era-EngA-EngB-Septin-like GTPase superfamily. EngA (Der) GTPase family.</text>
</comment>
<organism evidence="9">
    <name type="scientific">marine sediment metagenome</name>
    <dbReference type="NCBI Taxonomy" id="412755"/>
    <lineage>
        <taxon>unclassified sequences</taxon>
        <taxon>metagenomes</taxon>
        <taxon>ecological metagenomes</taxon>
    </lineage>
</organism>
<accession>A0A0F9B4K6</accession>
<dbReference type="SUPFAM" id="SSF52540">
    <property type="entry name" value="P-loop containing nucleoside triphosphate hydrolases"/>
    <property type="match status" value="2"/>
</dbReference>
<keyword evidence="3" id="KW-0690">Ribosome biogenesis</keyword>
<proteinExistence type="inferred from homology"/>
<evidence type="ECO:0000256" key="1">
    <source>
        <dbReference type="ARBA" id="ARBA00008279"/>
    </source>
</evidence>
<dbReference type="CDD" id="cd01895">
    <property type="entry name" value="EngA2"/>
    <property type="match status" value="1"/>
</dbReference>
<evidence type="ECO:0000256" key="7">
    <source>
        <dbReference type="ARBA" id="ARBA00032345"/>
    </source>
</evidence>
<reference evidence="9" key="1">
    <citation type="journal article" date="2015" name="Nature">
        <title>Complex archaea that bridge the gap between prokaryotes and eukaryotes.</title>
        <authorList>
            <person name="Spang A."/>
            <person name="Saw J.H."/>
            <person name="Jorgensen S.L."/>
            <person name="Zaremba-Niedzwiedzka K."/>
            <person name="Martijn J."/>
            <person name="Lind A.E."/>
            <person name="van Eijk R."/>
            <person name="Schleper C."/>
            <person name="Guy L."/>
            <person name="Ettema T.J."/>
        </authorList>
    </citation>
    <scope>NUCLEOTIDE SEQUENCE</scope>
</reference>
<dbReference type="PRINTS" id="PR00326">
    <property type="entry name" value="GTP1OBG"/>
</dbReference>
<dbReference type="InterPro" id="IPR031166">
    <property type="entry name" value="G_ENGA"/>
</dbReference>
<keyword evidence="5" id="KW-0547">Nucleotide-binding</keyword>
<evidence type="ECO:0000256" key="6">
    <source>
        <dbReference type="ARBA" id="ARBA00023134"/>
    </source>
</evidence>
<dbReference type="Gene3D" id="3.30.300.20">
    <property type="match status" value="1"/>
</dbReference>
<dbReference type="Pfam" id="PF14714">
    <property type="entry name" value="KH_dom-like"/>
    <property type="match status" value="1"/>
</dbReference>
<dbReference type="FunFam" id="3.40.50.300:FF:000040">
    <property type="entry name" value="GTPase Der"/>
    <property type="match status" value="1"/>
</dbReference>
<evidence type="ECO:0000259" key="8">
    <source>
        <dbReference type="PROSITE" id="PS51712"/>
    </source>
</evidence>
<keyword evidence="4" id="KW-0677">Repeat</keyword>
<evidence type="ECO:0000256" key="2">
    <source>
        <dbReference type="ARBA" id="ARBA00020953"/>
    </source>
</evidence>
<sequence>DTPGVTRDLNYRDAEWEGKAYAVVDTGGFYPKHDDNIFTQIKEQAIFAMDEADVIVHLFDGKEGLNPYDSDLAELLRASGKPVLWVVNKVDAVEREDRVIDFYSLGLENVMTVSAATGYNFDEFMEALFVLLPESEPEEVDYPKIAIVGRPNVGKSTLVNALLGKRRLLVSPVPGTTRDAIDTVCTYYGKKYLLIDTAGIRRKDRKGYSIERFAMVRTLRAIERADICVLLIDAKEGLVTEDQKIAGLVHDHGKSVLFVLNKWDLVKEPDKRYKRLTKILDREMWFFPKASVLTTSGAEKKRITKLYPHIDELMAERKKRISTAELNKFLSTISVPPHKGKQVKLFYITQYRTEPPGFAIFTNRPDGIKDNHLRHIEARLREDFGFNATPIRIRVRGRS</sequence>
<dbReference type="InterPro" id="IPR005225">
    <property type="entry name" value="Small_GTP-bd"/>
</dbReference>
<feature type="non-terminal residue" evidence="9">
    <location>
        <position position="1"/>
    </location>
</feature>
<dbReference type="GO" id="GO:0042254">
    <property type="term" value="P:ribosome biogenesis"/>
    <property type="evidence" value="ECO:0007669"/>
    <property type="project" value="UniProtKB-KW"/>
</dbReference>
<dbReference type="PANTHER" id="PTHR43834">
    <property type="entry name" value="GTPASE DER"/>
    <property type="match status" value="1"/>
</dbReference>
<dbReference type="InterPro" id="IPR015946">
    <property type="entry name" value="KH_dom-like_a/b"/>
</dbReference>
<dbReference type="GO" id="GO:0043022">
    <property type="term" value="F:ribosome binding"/>
    <property type="evidence" value="ECO:0007669"/>
    <property type="project" value="TreeGrafter"/>
</dbReference>
<name>A0A0F9B4K6_9ZZZZ</name>
<protein>
    <recommendedName>
        <fullName evidence="2">GTPase Der</fullName>
    </recommendedName>
    <alternativeName>
        <fullName evidence="7">GTP-binding protein EngA</fullName>
    </alternativeName>
</protein>
<feature type="domain" description="EngA-type G" evidence="8">
    <location>
        <begin position="143"/>
        <end position="318"/>
    </location>
</feature>
<evidence type="ECO:0000256" key="4">
    <source>
        <dbReference type="ARBA" id="ARBA00022737"/>
    </source>
</evidence>
<dbReference type="GO" id="GO:0005525">
    <property type="term" value="F:GTP binding"/>
    <property type="evidence" value="ECO:0007669"/>
    <property type="project" value="UniProtKB-KW"/>
</dbReference>
<dbReference type="NCBIfam" id="TIGR03594">
    <property type="entry name" value="GTPase_EngA"/>
    <property type="match status" value="1"/>
</dbReference>
<dbReference type="AlphaFoldDB" id="A0A0F9B4K6"/>
<dbReference type="InterPro" id="IPR032859">
    <property type="entry name" value="KH_dom-like"/>
</dbReference>
<dbReference type="InterPro" id="IPR016484">
    <property type="entry name" value="GTPase_Der"/>
</dbReference>
<dbReference type="PROSITE" id="PS51712">
    <property type="entry name" value="G_ENGA"/>
    <property type="match status" value="1"/>
</dbReference>
<dbReference type="InterPro" id="IPR006073">
    <property type="entry name" value="GTP-bd"/>
</dbReference>
<dbReference type="PIRSF" id="PIRSF006485">
    <property type="entry name" value="GTP-binding_EngA"/>
    <property type="match status" value="1"/>
</dbReference>
<dbReference type="Pfam" id="PF01926">
    <property type="entry name" value="MMR_HSR1"/>
    <property type="match status" value="2"/>
</dbReference>
<gene>
    <name evidence="9" type="ORF">LCGC14_2493980</name>
</gene>
<dbReference type="Gene3D" id="3.40.50.300">
    <property type="entry name" value="P-loop containing nucleotide triphosphate hydrolases"/>
    <property type="match status" value="2"/>
</dbReference>
<dbReference type="EMBL" id="LAZR01039599">
    <property type="protein sequence ID" value="KKL16595.1"/>
    <property type="molecule type" value="Genomic_DNA"/>
</dbReference>
<evidence type="ECO:0000256" key="3">
    <source>
        <dbReference type="ARBA" id="ARBA00022517"/>
    </source>
</evidence>
<evidence type="ECO:0000256" key="5">
    <source>
        <dbReference type="ARBA" id="ARBA00022741"/>
    </source>
</evidence>
<dbReference type="PANTHER" id="PTHR43834:SF6">
    <property type="entry name" value="GTPASE DER"/>
    <property type="match status" value="1"/>
</dbReference>
<keyword evidence="6" id="KW-0342">GTP-binding</keyword>
<dbReference type="InterPro" id="IPR027417">
    <property type="entry name" value="P-loop_NTPase"/>
</dbReference>
<comment type="caution">
    <text evidence="9">The sequence shown here is derived from an EMBL/GenBank/DDBJ whole genome shotgun (WGS) entry which is preliminary data.</text>
</comment>
<dbReference type="NCBIfam" id="TIGR00231">
    <property type="entry name" value="small_GTP"/>
    <property type="match status" value="1"/>
</dbReference>
<dbReference type="HAMAP" id="MF_00195">
    <property type="entry name" value="GTPase_Der"/>
    <property type="match status" value="1"/>
</dbReference>
<evidence type="ECO:0000313" key="9">
    <source>
        <dbReference type="EMBL" id="KKL16595.1"/>
    </source>
</evidence>